<feature type="compositionally biased region" description="Polar residues" evidence="1">
    <location>
        <begin position="446"/>
        <end position="455"/>
    </location>
</feature>
<feature type="region of interest" description="Disordered" evidence="1">
    <location>
        <begin position="1372"/>
        <end position="1395"/>
    </location>
</feature>
<name>A0ABD0LED6_9CAEN</name>
<feature type="region of interest" description="Disordered" evidence="1">
    <location>
        <begin position="922"/>
        <end position="950"/>
    </location>
</feature>
<feature type="region of interest" description="Disordered" evidence="1">
    <location>
        <begin position="1065"/>
        <end position="1087"/>
    </location>
</feature>
<keyword evidence="3" id="KW-1185">Reference proteome</keyword>
<feature type="region of interest" description="Disordered" evidence="1">
    <location>
        <begin position="653"/>
        <end position="686"/>
    </location>
</feature>
<feature type="region of interest" description="Disordered" evidence="1">
    <location>
        <begin position="710"/>
        <end position="891"/>
    </location>
</feature>
<feature type="compositionally biased region" description="Low complexity" evidence="1">
    <location>
        <begin position="670"/>
        <end position="685"/>
    </location>
</feature>
<sequence>MEVYCRQTPDVNPNDQFYKPAHLAALDNLRFLKDDVWLPGNRQDELRSMFNYLCRHYDSLEGRFHPIIPADQPTELLVEEKRDTEYAEDFRPCGDAFLSRAYDNPIGRRGVLLPWSWPGLYNVNNSSKSDVPTDANQAYYGQWGHVIYGKLFDPRRTFPGLGHVYCKSPRARSQIYRYRKEPPTFGYLDPSAMMSEYLHNYRNFLQDMRLGMRRGKNYEHVIMDGRRFAECPTYSHPMFRTQPRDLQIEFSRMMYTVTSTRMREIWAEKPTQAVAPQTACQAGRNQTEKLNTDQSGFLRSGLCQTASSSTLTEERDDEDHIDDILAMAGSSDVTDHYDDGVGHACYAGMSNLSAPSLSSETISVSVEPAADCRYSLSGLPDSCGHTQKPSFQCHQTDPGDPFYGPGRGCSDSLEALGKPCDDEDDDIASMIDNQQKTDFTQHQEQETEGPQTDSQPAPPEELNVEGHTSNGCRAQGDEKNVPVEKDDSQNVHSELLKHYQHYDSEAGEQPEETSESNFESERQIRFVLRRSTVNHHLSQDLQQSPVTAADSILSRPSYSWQRPARRLYQLAQNSTTETIPDVTDDRNHVTSSEVSAMVTTSNSCPIFVPIEKAQDEFESGDFFRLKVPFQVDNCDKNSDKQRRHGRFGLCVEENKSDEPENPKPSNACPFSGPSSESSQSFSFDSGNILKHNTGKIRILGSKAYSEAYASAGKPEQKDGAVSKAGSTDQQMRDPVEAGDDEGRGKADSSSQKDGAKKPVVVSVRPLSHAARRSSHSYLTQRHTSRHRQPQGKLHANRHRQGPHQESRTTDGDGGAASADLSQAPRPPGAVPDQKKRTSEICATQSAHETQPLPGPDAQTQRRSASESDVIGKCDGMQTIPSSSGQNAGAGDTTRNAVSAILTAPSLCGTSFSYQDNYNESVAKGSGKTGGDLDSNLDNPPCWHRHQRQRDSADLMADNSAFAMTHVTPSSSPWATSTHVPAGSGGGKLFQAPTPADWMQESSSAENGPVVETDVSTGWKLARRRHCNKSEHDSKPENITTVPGHDKSLLCTDFVNVTFSLHETDSLAQTRAGPSERPQAPEESGSCTQCCLKDKRRKRTHSTKPMDSLDEVVTPLHELKLNTDTPGAETEGSYPRPFARVSPHGKMADSKVCAVGPSQTTPVAESGVTWSQYSEAGARMKEASFAEQIACASYDSHRDDTCSDLWDSASHSQTEKQWDLMRSSKDQASTSLLLTSWRQGSASQTSAQVSSAQQPSGPSPNIHGCRASWGEGVEGEGASGCYRGTCCHMERSEVCASQASFQDGCLCQENAQAVVSTSRSAYFTVPQGAHQPDSVPVEILTSQNARSKNDWIPLSSLICPCEQADVLQKTDEAGPDDALLPHSTNDSSEREDAKLPPNLRLKFGYDQVSSGSTPSDINTQTLTSAVGSSIPDGLVVPEPEASTAAVGSVCLGIGGHKGEASGLGCVPSLSSAGHAKKSAHKERILEEISACLPYKVMRSPDISHSARQICHSHFAERPQLREKGTMQDLILGTVFLYGSARETAR</sequence>
<accession>A0ABD0LED6</accession>
<comment type="caution">
    <text evidence="2">The sequence shown here is derived from an EMBL/GenBank/DDBJ whole genome shotgun (WGS) entry which is preliminary data.</text>
</comment>
<feature type="compositionally biased region" description="Basic and acidic residues" evidence="1">
    <location>
        <begin position="475"/>
        <end position="488"/>
    </location>
</feature>
<organism evidence="2 3">
    <name type="scientific">Batillaria attramentaria</name>
    <dbReference type="NCBI Taxonomy" id="370345"/>
    <lineage>
        <taxon>Eukaryota</taxon>
        <taxon>Metazoa</taxon>
        <taxon>Spiralia</taxon>
        <taxon>Lophotrochozoa</taxon>
        <taxon>Mollusca</taxon>
        <taxon>Gastropoda</taxon>
        <taxon>Caenogastropoda</taxon>
        <taxon>Sorbeoconcha</taxon>
        <taxon>Cerithioidea</taxon>
        <taxon>Batillariidae</taxon>
        <taxon>Batillaria</taxon>
    </lineage>
</organism>
<feature type="compositionally biased region" description="Basic residues" evidence="1">
    <location>
        <begin position="782"/>
        <end position="801"/>
    </location>
</feature>
<evidence type="ECO:0000313" key="3">
    <source>
        <dbReference type="Proteomes" id="UP001519460"/>
    </source>
</evidence>
<feature type="region of interest" description="Disordered" evidence="1">
    <location>
        <begin position="1242"/>
        <end position="1263"/>
    </location>
</feature>
<protein>
    <submittedName>
        <fullName evidence="2">Uncharacterized protein</fullName>
    </submittedName>
</protein>
<evidence type="ECO:0000313" key="2">
    <source>
        <dbReference type="EMBL" id="KAK7497831.1"/>
    </source>
</evidence>
<dbReference type="EMBL" id="JACVVK020000055">
    <property type="protein sequence ID" value="KAK7497831.1"/>
    <property type="molecule type" value="Genomic_DNA"/>
</dbReference>
<feature type="compositionally biased region" description="Polar residues" evidence="1">
    <location>
        <begin position="878"/>
        <end position="891"/>
    </location>
</feature>
<reference evidence="2 3" key="1">
    <citation type="journal article" date="2023" name="Sci. Data">
        <title>Genome assembly of the Korean intertidal mud-creeper Batillaria attramentaria.</title>
        <authorList>
            <person name="Patra A.K."/>
            <person name="Ho P.T."/>
            <person name="Jun S."/>
            <person name="Lee S.J."/>
            <person name="Kim Y."/>
            <person name="Won Y.J."/>
        </authorList>
    </citation>
    <scope>NUCLEOTIDE SEQUENCE [LARGE SCALE GENOMIC DNA]</scope>
    <source>
        <strain evidence="2">Wonlab-2016</strain>
    </source>
</reference>
<feature type="region of interest" description="Disordered" evidence="1">
    <location>
        <begin position="438"/>
        <end position="488"/>
    </location>
</feature>
<evidence type="ECO:0000256" key="1">
    <source>
        <dbReference type="SAM" id="MobiDB-lite"/>
    </source>
</evidence>
<gene>
    <name evidence="2" type="ORF">BaRGS_00010965</name>
</gene>
<feature type="compositionally biased region" description="Basic and acidic residues" evidence="1">
    <location>
        <begin position="730"/>
        <end position="746"/>
    </location>
</feature>
<feature type="compositionally biased region" description="Low complexity" evidence="1">
    <location>
        <begin position="1242"/>
        <end position="1259"/>
    </location>
</feature>
<proteinExistence type="predicted"/>
<dbReference type="Proteomes" id="UP001519460">
    <property type="component" value="Unassembled WGS sequence"/>
</dbReference>
<feature type="compositionally biased region" description="Polar residues" evidence="1">
    <location>
        <begin position="385"/>
        <end position="395"/>
    </location>
</feature>
<feature type="region of interest" description="Disordered" evidence="1">
    <location>
        <begin position="385"/>
        <end position="426"/>
    </location>
</feature>